<sequence>MLNLGFTLTNTQGTDKRYLLVLVFGCKISVALQGHQFPFFRKKNQFYGCCGR</sequence>
<proteinExistence type="predicted"/>
<reference evidence="2" key="1">
    <citation type="submission" date="2017-06" db="EMBL/GenBank/DDBJ databases">
        <authorList>
            <person name="Varghese N."/>
            <person name="Submissions S."/>
        </authorList>
    </citation>
    <scope>NUCLEOTIDE SEQUENCE [LARGE SCALE GENOMIC DNA]</scope>
    <source>
        <strain evidence="2">NKM1</strain>
    </source>
</reference>
<accession>A0A239KE44</accession>
<keyword evidence="2" id="KW-1185">Reference proteome</keyword>
<dbReference type="EMBL" id="FZOQ01000028">
    <property type="protein sequence ID" value="SNT16627.1"/>
    <property type="molecule type" value="Genomic_DNA"/>
</dbReference>
<protein>
    <submittedName>
        <fullName evidence="1">Uncharacterized protein</fullName>
    </submittedName>
</protein>
<evidence type="ECO:0000313" key="1">
    <source>
        <dbReference type="EMBL" id="SNT16627.1"/>
    </source>
</evidence>
<dbReference type="AlphaFoldDB" id="A0A239KE44"/>
<organism evidence="1 2">
    <name type="scientific">Pontibacter ummariensis</name>
    <dbReference type="NCBI Taxonomy" id="1610492"/>
    <lineage>
        <taxon>Bacteria</taxon>
        <taxon>Pseudomonadati</taxon>
        <taxon>Bacteroidota</taxon>
        <taxon>Cytophagia</taxon>
        <taxon>Cytophagales</taxon>
        <taxon>Hymenobacteraceae</taxon>
        <taxon>Pontibacter</taxon>
    </lineage>
</organism>
<name>A0A239KE44_9BACT</name>
<dbReference type="Proteomes" id="UP000198432">
    <property type="component" value="Unassembled WGS sequence"/>
</dbReference>
<evidence type="ECO:0000313" key="2">
    <source>
        <dbReference type="Proteomes" id="UP000198432"/>
    </source>
</evidence>
<gene>
    <name evidence="1" type="ORF">SAMN06296052_12821</name>
</gene>